<evidence type="ECO:0000256" key="2">
    <source>
        <dbReference type="ARBA" id="ARBA00023125"/>
    </source>
</evidence>
<dbReference type="PANTHER" id="PTHR30118">
    <property type="entry name" value="HTH-TYPE TRANSCRIPTIONAL REGULATOR LEUO-RELATED"/>
    <property type="match status" value="1"/>
</dbReference>
<gene>
    <name evidence="5" type="ORF">MNQ99_17130</name>
</gene>
<dbReference type="Gene3D" id="3.40.190.10">
    <property type="entry name" value="Periplasmic binding protein-like II"/>
    <property type="match status" value="2"/>
</dbReference>
<sequence>MSSLDPPADARPETAMDADLARLASVDLNLLVPLLALLEERSVTKAAGKVGLSQPAMSHGLNRTRRLLNDELLVRQGRGMVLTPRAAELIAPLRQALHQAARIVSASSFDPAVDTRLITVAMTNSTAFVIGSELSRLLAERAPNTVLQLRTTSVATSAPFVEDAADVVLLPEAFPSPHPRERLYDDRWVVVASWNEPRDADALQLLEQVPHVFPDSPSERLRPYEILDEKSIPYRVRQRVSDHLFVPHLIAQSGRGVAIHRYQVGLEFEGRFDLRVEEFPFPVEPLGIDMVWNPWLADGAFKTWLREILLEAAEPLRARYKLPS</sequence>
<keyword evidence="3" id="KW-0804">Transcription</keyword>
<reference evidence="5 6" key="1">
    <citation type="submission" date="2022-03" db="EMBL/GenBank/DDBJ databases">
        <title>Isotopic signatures of nitrous oxide derived from detoxification processes.</title>
        <authorList>
            <person name="Behrendt U."/>
            <person name="Buchen C."/>
            <person name="Well R."/>
            <person name="Ulrich A."/>
            <person name="Rohe L."/>
            <person name="Kolb S."/>
            <person name="Schloter M."/>
            <person name="Horn M.A."/>
            <person name="Augustin J."/>
        </authorList>
    </citation>
    <scope>NUCLEOTIDE SEQUENCE [LARGE SCALE GENOMIC DNA]</scope>
    <source>
        <strain evidence="5 6">S4-C24</strain>
    </source>
</reference>
<evidence type="ECO:0000259" key="4">
    <source>
        <dbReference type="PROSITE" id="PS50931"/>
    </source>
</evidence>
<dbReference type="InterPro" id="IPR000847">
    <property type="entry name" value="LysR_HTH_N"/>
</dbReference>
<name>A0ABY3WBB6_9MICC</name>
<dbReference type="SUPFAM" id="SSF46785">
    <property type="entry name" value="Winged helix' DNA-binding domain"/>
    <property type="match status" value="1"/>
</dbReference>
<dbReference type="PROSITE" id="PS50931">
    <property type="entry name" value="HTH_LYSR"/>
    <property type="match status" value="1"/>
</dbReference>
<dbReference type="InterPro" id="IPR050389">
    <property type="entry name" value="LysR-type_TF"/>
</dbReference>
<proteinExistence type="predicted"/>
<accession>A0ABY3WBB6</accession>
<evidence type="ECO:0000313" key="5">
    <source>
        <dbReference type="EMBL" id="UNK45616.1"/>
    </source>
</evidence>
<keyword evidence="1" id="KW-0805">Transcription regulation</keyword>
<keyword evidence="2" id="KW-0238">DNA-binding</keyword>
<keyword evidence="6" id="KW-1185">Reference proteome</keyword>
<dbReference type="PANTHER" id="PTHR30118:SF15">
    <property type="entry name" value="TRANSCRIPTIONAL REGULATORY PROTEIN"/>
    <property type="match status" value="1"/>
</dbReference>
<dbReference type="RefSeq" id="WP_241913808.1">
    <property type="nucleotide sequence ID" value="NZ_CP093326.1"/>
</dbReference>
<dbReference type="Pfam" id="PF00126">
    <property type="entry name" value="HTH_1"/>
    <property type="match status" value="1"/>
</dbReference>
<dbReference type="Proteomes" id="UP000829069">
    <property type="component" value="Chromosome"/>
</dbReference>
<feature type="domain" description="HTH lysR-type" evidence="4">
    <location>
        <begin position="26"/>
        <end position="83"/>
    </location>
</feature>
<dbReference type="InterPro" id="IPR036388">
    <property type="entry name" value="WH-like_DNA-bd_sf"/>
</dbReference>
<organism evidence="5 6">
    <name type="scientific">Arthrobacter sulfonylureivorans</name>
    <dbReference type="NCBI Taxonomy" id="2486855"/>
    <lineage>
        <taxon>Bacteria</taxon>
        <taxon>Bacillati</taxon>
        <taxon>Actinomycetota</taxon>
        <taxon>Actinomycetes</taxon>
        <taxon>Micrococcales</taxon>
        <taxon>Micrococcaceae</taxon>
        <taxon>Arthrobacter</taxon>
    </lineage>
</organism>
<dbReference type="InterPro" id="IPR036390">
    <property type="entry name" value="WH_DNA-bd_sf"/>
</dbReference>
<dbReference type="Gene3D" id="1.10.10.10">
    <property type="entry name" value="Winged helix-like DNA-binding domain superfamily/Winged helix DNA-binding domain"/>
    <property type="match status" value="1"/>
</dbReference>
<evidence type="ECO:0000256" key="3">
    <source>
        <dbReference type="ARBA" id="ARBA00023163"/>
    </source>
</evidence>
<evidence type="ECO:0000313" key="6">
    <source>
        <dbReference type="Proteomes" id="UP000829069"/>
    </source>
</evidence>
<protein>
    <submittedName>
        <fullName evidence="5">LysR family transcriptional regulator</fullName>
    </submittedName>
</protein>
<dbReference type="EMBL" id="CP093326">
    <property type="protein sequence ID" value="UNK45616.1"/>
    <property type="molecule type" value="Genomic_DNA"/>
</dbReference>
<evidence type="ECO:0000256" key="1">
    <source>
        <dbReference type="ARBA" id="ARBA00023015"/>
    </source>
</evidence>
<dbReference type="SUPFAM" id="SSF53850">
    <property type="entry name" value="Periplasmic binding protein-like II"/>
    <property type="match status" value="1"/>
</dbReference>